<proteinExistence type="predicted"/>
<accession>A0A6J4L918</accession>
<gene>
    <name evidence="1" type="ORF">AVDCRST_MAG56-7136</name>
</gene>
<dbReference type="AlphaFoldDB" id="A0A6J4L918"/>
<sequence>MRHLVQYSCYGIFCFLLVSVFRPVPSRAQELTLRTDGKSRLQVVSADNDAFVTVSTTDLPNNTSRAGFTFYDGTFREGQKLNLSIPLQSVLTSHDYNGFHHLFVFKSKIGDNGSAVILNKNGIITAQHSFTSQSFAKPPVVLAQRGDPAFYRLDYLDQRGGLAFGKLDSTGRSLWKRNFVADEKGEIGQMQLLGNLLLFTTRAKVTSRKVSVRLVGISRENGQVLFDKPLADEQLVTDPTAFGLSGDTLLVAGSFFREGQMRTKDCDGIFLAAFNQQGAPLFRQLYDWETVIGPAYRKSGINCDLRAVVCQQIVPARDGFRVLVETFDKVANGVDFANNAALGVLELMSGLPLPYVNSQLSTFRVQDMFVFNAGPAGNLTGIGRVEKLPSYKAIRNDYVGMTSPHFMRAGGVFDHHFTLQPAGGAAPYGFIKENVKENQRIGVFRFTGDNTLPVQSYYLANLGVTEKVKSFDFVYGSETAVLVLYRVKKDLHFRKVALSNFQ</sequence>
<dbReference type="Pfam" id="PF20559">
    <property type="entry name" value="DUF6770"/>
    <property type="match status" value="1"/>
</dbReference>
<reference evidence="1" key="1">
    <citation type="submission" date="2020-02" db="EMBL/GenBank/DDBJ databases">
        <authorList>
            <person name="Meier V. D."/>
        </authorList>
    </citation>
    <scope>NUCLEOTIDE SEQUENCE</scope>
    <source>
        <strain evidence="1">AVDCRST_MAG56</strain>
    </source>
</reference>
<dbReference type="InterPro" id="IPR046661">
    <property type="entry name" value="DUF6770"/>
</dbReference>
<protein>
    <submittedName>
        <fullName evidence="1">Uncharacterized protein</fullName>
    </submittedName>
</protein>
<organism evidence="1">
    <name type="scientific">uncultured Cytophagales bacterium</name>
    <dbReference type="NCBI Taxonomy" id="158755"/>
    <lineage>
        <taxon>Bacteria</taxon>
        <taxon>Pseudomonadati</taxon>
        <taxon>Bacteroidota</taxon>
        <taxon>Sphingobacteriia</taxon>
        <taxon>Sphingobacteriales</taxon>
        <taxon>environmental samples</taxon>
    </lineage>
</organism>
<dbReference type="EMBL" id="CADCTQ010000597">
    <property type="protein sequence ID" value="CAA9326105.1"/>
    <property type="molecule type" value="Genomic_DNA"/>
</dbReference>
<evidence type="ECO:0000313" key="1">
    <source>
        <dbReference type="EMBL" id="CAA9326105.1"/>
    </source>
</evidence>
<name>A0A6J4L918_9SPHI</name>